<dbReference type="Proteomes" id="UP000797356">
    <property type="component" value="Chromosome 12"/>
</dbReference>
<keyword evidence="3" id="KW-1185">Reference proteome</keyword>
<evidence type="ECO:0000256" key="1">
    <source>
        <dbReference type="SAM" id="MobiDB-lite"/>
    </source>
</evidence>
<reference evidence="2" key="2">
    <citation type="submission" date="2019-07" db="EMBL/GenBank/DDBJ databases">
        <authorList>
            <person name="Yang Y."/>
            <person name="Bocs S."/>
            <person name="Baudouin L."/>
        </authorList>
    </citation>
    <scope>NUCLEOTIDE SEQUENCE</scope>
    <source>
        <tissue evidence="2">Spear leaf of Hainan Tall coconut</tissue>
    </source>
</reference>
<proteinExistence type="predicted"/>
<name>A0A8K0IQR2_COCNU</name>
<evidence type="ECO:0000313" key="3">
    <source>
        <dbReference type="Proteomes" id="UP000797356"/>
    </source>
</evidence>
<sequence>MPIQAVPTPETIVVASSSILPDDTDAPAPPEQEKVAEKKRKKVRNSIIKKVKRKLGHYLLAHSKVADLYQAEVSRALQEAQAKIEKAALTLFKDKRNKVEEKVDVEKEWTVEAFKSSKAMEDIKIAFVRKAFLEGFEICMRRVVKNFLDVDLNILMDELDEEVDPSNTGATSFAANLPLKFLNLQSQPLNPLLNLRILPVLEIMTHHLQSRMSHYLRVFL</sequence>
<comment type="caution">
    <text evidence="2">The sequence shown here is derived from an EMBL/GenBank/DDBJ whole genome shotgun (WGS) entry which is preliminary data.</text>
</comment>
<dbReference type="AlphaFoldDB" id="A0A8K0IQR2"/>
<feature type="region of interest" description="Disordered" evidence="1">
    <location>
        <begin position="16"/>
        <end position="41"/>
    </location>
</feature>
<accession>A0A8K0IQR2</accession>
<organism evidence="2 3">
    <name type="scientific">Cocos nucifera</name>
    <name type="common">Coconut palm</name>
    <dbReference type="NCBI Taxonomy" id="13894"/>
    <lineage>
        <taxon>Eukaryota</taxon>
        <taxon>Viridiplantae</taxon>
        <taxon>Streptophyta</taxon>
        <taxon>Embryophyta</taxon>
        <taxon>Tracheophyta</taxon>
        <taxon>Spermatophyta</taxon>
        <taxon>Magnoliopsida</taxon>
        <taxon>Liliopsida</taxon>
        <taxon>Arecaceae</taxon>
        <taxon>Arecoideae</taxon>
        <taxon>Cocoseae</taxon>
        <taxon>Attaleinae</taxon>
        <taxon>Cocos</taxon>
    </lineage>
</organism>
<dbReference type="EMBL" id="CM017883">
    <property type="protein sequence ID" value="KAG1365003.1"/>
    <property type="molecule type" value="Genomic_DNA"/>
</dbReference>
<evidence type="ECO:0000313" key="2">
    <source>
        <dbReference type="EMBL" id="KAG1365003.1"/>
    </source>
</evidence>
<gene>
    <name evidence="2" type="ORF">COCNU_12G000030</name>
</gene>
<reference evidence="2" key="1">
    <citation type="journal article" date="2017" name="Gigascience">
        <title>The genome draft of coconut (Cocos nucifera).</title>
        <authorList>
            <person name="Xiao Y."/>
            <person name="Xu P."/>
            <person name="Fan H."/>
            <person name="Baudouin L."/>
            <person name="Xia W."/>
            <person name="Bocs S."/>
            <person name="Xu J."/>
            <person name="Li Q."/>
            <person name="Guo A."/>
            <person name="Zhou L."/>
            <person name="Li J."/>
            <person name="Wu Y."/>
            <person name="Ma Z."/>
            <person name="Armero A."/>
            <person name="Issali A.E."/>
            <person name="Liu N."/>
            <person name="Peng M."/>
            <person name="Yang Y."/>
        </authorList>
    </citation>
    <scope>NUCLEOTIDE SEQUENCE</scope>
    <source>
        <tissue evidence="2">Spear leaf of Hainan Tall coconut</tissue>
    </source>
</reference>
<protein>
    <submittedName>
        <fullName evidence="2">Uncharacterized protein</fullName>
    </submittedName>
</protein>